<feature type="binding site" evidence="3">
    <location>
        <position position="85"/>
    </location>
    <ligand>
        <name>Zn(2+)</name>
        <dbReference type="ChEBI" id="CHEBI:29105"/>
    </ligand>
</feature>
<evidence type="ECO:0000256" key="3">
    <source>
        <dbReference type="PIRSR" id="PIRSR601765-1"/>
    </source>
</evidence>
<comment type="function">
    <text evidence="2">Catalyzes the reversible hydration of carbon dioxide to form bicarbonate.</text>
</comment>
<reference evidence="4 5" key="2">
    <citation type="journal article" date="2017" name="Int. J. Syst. Evol. Microbiol.">
        <title>Mycobacterium stephanolepidis sp. nov., a rapidly growing species related to Mycobacterium chelonae, isolated from marine teleost fish, Stephanolepis cirrhifer.</title>
        <authorList>
            <person name="Fukano H."/>
            <person name="Wada S."/>
            <person name="Kurata O."/>
            <person name="Katayama K."/>
            <person name="Fujiwara N."/>
            <person name="Hoshino Y."/>
        </authorList>
    </citation>
    <scope>NUCLEOTIDE SEQUENCE [LARGE SCALE GENOMIC DNA]</scope>
    <source>
        <strain evidence="4 5">NJB0901</strain>
    </source>
</reference>
<dbReference type="EMBL" id="AP018165">
    <property type="protein sequence ID" value="BAX97956.1"/>
    <property type="molecule type" value="Genomic_DNA"/>
</dbReference>
<sequence>MGGLLNRRGLLVGGLAAVVSVAACGQHGSTPTVASSVPGHSDPLEELKAGNARFADGQMMHPRQSPQRRAELTDRQDPMAIVFSCIDSRVPPEIVFDQGLGDLFVIRTGAQDYDALIEGSIEYGAIMDHTPLMVVLGHQRCGAATAAVKSLEQHKPAPAHLAEVVEALKPAYLEAKQTPWKSLDDLIEATIRAQIRATVAALRTDPPLAMNSSNNQLRIVGAHYALDTGIVRWSDQ</sequence>
<dbReference type="PANTHER" id="PTHR11002">
    <property type="entry name" value="CARBONIC ANHYDRASE"/>
    <property type="match status" value="1"/>
</dbReference>
<reference evidence="5" key="1">
    <citation type="journal article" date="2017" name="Genome Announc.">
        <title>Complete Genome Sequence of Mycobacterium stephanolepidis.</title>
        <authorList>
            <person name="Fukano H."/>
            <person name="Yoshida M."/>
            <person name="Katayama Y."/>
            <person name="Omatsu T."/>
            <person name="Mizutani T."/>
            <person name="Kurata O."/>
            <person name="Wada S."/>
            <person name="Hoshino Y."/>
        </authorList>
    </citation>
    <scope>NUCLEOTIDE SEQUENCE [LARGE SCALE GENOMIC DNA]</scope>
    <source>
        <strain evidence="5">NJB0901</strain>
    </source>
</reference>
<evidence type="ECO:0000256" key="2">
    <source>
        <dbReference type="ARBA" id="ARBA00024993"/>
    </source>
</evidence>
<proteinExistence type="inferred from homology"/>
<feature type="binding site" evidence="3">
    <location>
        <position position="141"/>
    </location>
    <ligand>
        <name>Zn(2+)</name>
        <dbReference type="ChEBI" id="CHEBI:29105"/>
    </ligand>
</feature>
<accession>A0A1Z4EYB1</accession>
<dbReference type="Gene3D" id="3.40.1050.10">
    <property type="entry name" value="Carbonic anhydrase"/>
    <property type="match status" value="1"/>
</dbReference>
<dbReference type="Pfam" id="PF00484">
    <property type="entry name" value="Pro_CA"/>
    <property type="match status" value="1"/>
</dbReference>
<evidence type="ECO:0000313" key="4">
    <source>
        <dbReference type="EMBL" id="BAX97956.1"/>
    </source>
</evidence>
<evidence type="ECO:0000256" key="1">
    <source>
        <dbReference type="ARBA" id="ARBA00006217"/>
    </source>
</evidence>
<protein>
    <submittedName>
        <fullName evidence="4">Carbonic anhydrase</fullName>
        <ecNumber evidence="4">4.2.1.1</ecNumber>
    </submittedName>
</protein>
<dbReference type="InterPro" id="IPR036874">
    <property type="entry name" value="Carbonic_anhydrase_sf"/>
</dbReference>
<dbReference type="Proteomes" id="UP000217954">
    <property type="component" value="Chromosome"/>
</dbReference>
<organism evidence="4 5">
    <name type="scientific">[Mycobacterium] stephanolepidis</name>
    <dbReference type="NCBI Taxonomy" id="1520670"/>
    <lineage>
        <taxon>Bacteria</taxon>
        <taxon>Bacillati</taxon>
        <taxon>Actinomycetota</taxon>
        <taxon>Actinomycetes</taxon>
        <taxon>Mycobacteriales</taxon>
        <taxon>Mycobacteriaceae</taxon>
        <taxon>Mycobacteroides</taxon>
    </lineage>
</organism>
<dbReference type="SUPFAM" id="SSF53056">
    <property type="entry name" value="beta-carbonic anhydrase, cab"/>
    <property type="match status" value="1"/>
</dbReference>
<dbReference type="PROSITE" id="PS51257">
    <property type="entry name" value="PROKAR_LIPOPROTEIN"/>
    <property type="match status" value="1"/>
</dbReference>
<keyword evidence="3" id="KW-0479">Metal-binding</keyword>
<comment type="similarity">
    <text evidence="1">Belongs to the beta-class carbonic anhydrase family.</text>
</comment>
<dbReference type="EC" id="4.2.1.1" evidence="4"/>
<dbReference type="KEGG" id="mste:MSTE_02647"/>
<dbReference type="GO" id="GO:0004089">
    <property type="term" value="F:carbonate dehydratase activity"/>
    <property type="evidence" value="ECO:0007669"/>
    <property type="project" value="UniProtKB-EC"/>
</dbReference>
<gene>
    <name evidence="4" type="ORF">MSTE_02647</name>
</gene>
<evidence type="ECO:0000313" key="5">
    <source>
        <dbReference type="Proteomes" id="UP000217954"/>
    </source>
</evidence>
<keyword evidence="5" id="KW-1185">Reference proteome</keyword>
<dbReference type="InterPro" id="IPR001765">
    <property type="entry name" value="Carbonic_anhydrase"/>
</dbReference>
<feature type="binding site" evidence="3">
    <location>
        <position position="87"/>
    </location>
    <ligand>
        <name>Zn(2+)</name>
        <dbReference type="ChEBI" id="CHEBI:29105"/>
    </ligand>
</feature>
<comment type="cofactor">
    <cofactor evidence="3">
        <name>Zn(2+)</name>
        <dbReference type="ChEBI" id="CHEBI:29105"/>
    </cofactor>
    <text evidence="3">Binds 1 zinc ion per subunit.</text>
</comment>
<dbReference type="GO" id="GO:0008270">
    <property type="term" value="F:zinc ion binding"/>
    <property type="evidence" value="ECO:0007669"/>
    <property type="project" value="InterPro"/>
</dbReference>
<keyword evidence="3" id="KW-0862">Zinc</keyword>
<feature type="binding site" evidence="3">
    <location>
        <position position="138"/>
    </location>
    <ligand>
        <name>Zn(2+)</name>
        <dbReference type="ChEBI" id="CHEBI:29105"/>
    </ligand>
</feature>
<dbReference type="PANTHER" id="PTHR11002:SF79">
    <property type="entry name" value="CARBONIC ANHYDRASE 2"/>
    <property type="match status" value="1"/>
</dbReference>
<name>A0A1Z4EYB1_9MYCO</name>
<dbReference type="AlphaFoldDB" id="A0A1Z4EYB1"/>
<dbReference type="SMART" id="SM00947">
    <property type="entry name" value="Pro_CA"/>
    <property type="match status" value="1"/>
</dbReference>
<keyword evidence="4" id="KW-0456">Lyase</keyword>